<proteinExistence type="predicted"/>
<dbReference type="AlphaFoldDB" id="K6VK66"/>
<accession>K6VK66</accession>
<organism evidence="2 3">
    <name type="scientific">Austwickia chelonae NBRC 105200</name>
    <dbReference type="NCBI Taxonomy" id="1184607"/>
    <lineage>
        <taxon>Bacteria</taxon>
        <taxon>Bacillati</taxon>
        <taxon>Actinomycetota</taxon>
        <taxon>Actinomycetes</taxon>
        <taxon>Micrococcales</taxon>
        <taxon>Dermatophilaceae</taxon>
        <taxon>Austwickia</taxon>
    </lineage>
</organism>
<evidence type="ECO:0000313" key="3">
    <source>
        <dbReference type="Proteomes" id="UP000008495"/>
    </source>
</evidence>
<sequence length="214" mass="23685">MAHAFHFRQGRFAARLDEDERALLISLMEQVHRLVSRPARPTTGDDFEDLMRGAGLADLDGSAPHLHDDDLDDPGRDPALDRLLPDAHREDPLAAAEFRRMVAPGLRDRKASNLQTAMALLAAPADGPTPEDPDELLLDQDGAQSLVTALTDVRLVLGDRLDLRTDDDGDRLEQAVTDDTLDEKTTELVMIYDFLTWLQESLSEALIQALDDPT</sequence>
<dbReference type="EMBL" id="BAGZ01000005">
    <property type="protein sequence ID" value="GAB77109.1"/>
    <property type="molecule type" value="Genomic_DNA"/>
</dbReference>
<dbReference type="eggNOG" id="ENOG5032Z6K">
    <property type="taxonomic scope" value="Bacteria"/>
</dbReference>
<reference evidence="2 3" key="1">
    <citation type="submission" date="2012-08" db="EMBL/GenBank/DDBJ databases">
        <title>Whole genome shotgun sequence of Austwickia chelonae NBRC 105200.</title>
        <authorList>
            <person name="Yoshida I."/>
            <person name="Hosoyama A."/>
            <person name="Tsuchikane K."/>
            <person name="Katsumata H."/>
            <person name="Ando Y."/>
            <person name="Ohji S."/>
            <person name="Hamada M."/>
            <person name="Tamura T."/>
            <person name="Yamazoe A."/>
            <person name="Yamazaki S."/>
            <person name="Fujita N."/>
        </authorList>
    </citation>
    <scope>NUCLEOTIDE SEQUENCE [LARGE SCALE GENOMIC DNA]</scope>
    <source>
        <strain evidence="2 3">NBRC 105200</strain>
    </source>
</reference>
<comment type="caution">
    <text evidence="2">The sequence shown here is derived from an EMBL/GenBank/DDBJ whole genome shotgun (WGS) entry which is preliminary data.</text>
</comment>
<evidence type="ECO:0000313" key="2">
    <source>
        <dbReference type="EMBL" id="GAB77109.1"/>
    </source>
</evidence>
<dbReference type="OrthoDB" id="3268479at2"/>
<dbReference type="InterPro" id="IPR018561">
    <property type="entry name" value="AosR"/>
</dbReference>
<dbReference type="Pfam" id="PF09438">
    <property type="entry name" value="DUF2017"/>
    <property type="match status" value="1"/>
</dbReference>
<dbReference type="RefSeq" id="WP_006501861.1">
    <property type="nucleotide sequence ID" value="NZ_BAGZ01000005.1"/>
</dbReference>
<gene>
    <name evidence="2" type="ORF">AUCHE_05_00130</name>
</gene>
<dbReference type="STRING" id="100225.SAMN05421595_0924"/>
<name>K6VK66_9MICO</name>
<protein>
    <submittedName>
        <fullName evidence="2">Uncharacterized protein</fullName>
    </submittedName>
</protein>
<feature type="compositionally biased region" description="Basic and acidic residues" evidence="1">
    <location>
        <begin position="65"/>
        <end position="78"/>
    </location>
</feature>
<dbReference type="Proteomes" id="UP000008495">
    <property type="component" value="Unassembled WGS sequence"/>
</dbReference>
<evidence type="ECO:0000256" key="1">
    <source>
        <dbReference type="SAM" id="MobiDB-lite"/>
    </source>
</evidence>
<keyword evidence="3" id="KW-1185">Reference proteome</keyword>
<feature type="region of interest" description="Disordered" evidence="1">
    <location>
        <begin position="58"/>
        <end position="78"/>
    </location>
</feature>